<sequence length="114" mass="11861">ELWELMHELGHGLHFLLAAAPPTAAAAGACLDAESTGAGTAPTPKLPYNAFLPHNLPLELVELPSSFLERAAGEAGVVQVLLSGCRHPVTGQSPPPDVARALARAVRCSFYSPV</sequence>
<proteinExistence type="predicted"/>
<accession>A0AAD3E057</accession>
<evidence type="ECO:0000313" key="2">
    <source>
        <dbReference type="Proteomes" id="UP001054857"/>
    </source>
</evidence>
<dbReference type="Gene3D" id="1.10.1370.40">
    <property type="match status" value="1"/>
</dbReference>
<keyword evidence="2" id="KW-1185">Reference proteome</keyword>
<organism evidence="1 2">
    <name type="scientific">Astrephomene gubernaculifera</name>
    <dbReference type="NCBI Taxonomy" id="47775"/>
    <lineage>
        <taxon>Eukaryota</taxon>
        <taxon>Viridiplantae</taxon>
        <taxon>Chlorophyta</taxon>
        <taxon>core chlorophytes</taxon>
        <taxon>Chlorophyceae</taxon>
        <taxon>CS clade</taxon>
        <taxon>Chlamydomonadales</taxon>
        <taxon>Astrephomenaceae</taxon>
        <taxon>Astrephomene</taxon>
    </lineage>
</organism>
<protein>
    <submittedName>
        <fullName evidence="1">Uncharacterized protein</fullName>
    </submittedName>
</protein>
<evidence type="ECO:0000313" key="1">
    <source>
        <dbReference type="EMBL" id="GFR49838.1"/>
    </source>
</evidence>
<feature type="non-terminal residue" evidence="1">
    <location>
        <position position="114"/>
    </location>
</feature>
<dbReference type="Proteomes" id="UP001054857">
    <property type="component" value="Unassembled WGS sequence"/>
</dbReference>
<dbReference type="EMBL" id="BMAR01000033">
    <property type="protein sequence ID" value="GFR49838.1"/>
    <property type="molecule type" value="Genomic_DNA"/>
</dbReference>
<feature type="non-terminal residue" evidence="1">
    <location>
        <position position="1"/>
    </location>
</feature>
<comment type="caution">
    <text evidence="1">The sequence shown here is derived from an EMBL/GenBank/DDBJ whole genome shotgun (WGS) entry which is preliminary data.</text>
</comment>
<name>A0AAD3E057_9CHLO</name>
<reference evidence="1 2" key="1">
    <citation type="journal article" date="2021" name="Sci. Rep.">
        <title>Genome sequencing of the multicellular alga Astrephomene provides insights into convergent evolution of germ-soma differentiation.</title>
        <authorList>
            <person name="Yamashita S."/>
            <person name="Yamamoto K."/>
            <person name="Matsuzaki R."/>
            <person name="Suzuki S."/>
            <person name="Yamaguchi H."/>
            <person name="Hirooka S."/>
            <person name="Minakuchi Y."/>
            <person name="Miyagishima S."/>
            <person name="Kawachi M."/>
            <person name="Toyoda A."/>
            <person name="Nozaki H."/>
        </authorList>
    </citation>
    <scope>NUCLEOTIDE SEQUENCE [LARGE SCALE GENOMIC DNA]</scope>
    <source>
        <strain evidence="1 2">NIES-4017</strain>
    </source>
</reference>
<gene>
    <name evidence="1" type="ORF">Agub_g11779</name>
</gene>
<dbReference type="AlphaFoldDB" id="A0AAD3E057"/>